<dbReference type="Gene3D" id="4.10.240.10">
    <property type="entry name" value="Zn(2)-C6 fungal-type DNA-binding domain"/>
    <property type="match status" value="1"/>
</dbReference>
<keyword evidence="2" id="KW-0479">Metal-binding</keyword>
<keyword evidence="3" id="KW-0862">Zinc</keyword>
<dbReference type="GO" id="GO:0006357">
    <property type="term" value="P:regulation of transcription by RNA polymerase II"/>
    <property type="evidence" value="ECO:0000315"/>
    <property type="project" value="CGD"/>
</dbReference>
<dbReference type="GO" id="GO:0001227">
    <property type="term" value="F:DNA-binding transcription repressor activity, RNA polymerase II-specific"/>
    <property type="evidence" value="ECO:0007669"/>
    <property type="project" value="EnsemblFungi"/>
</dbReference>
<dbReference type="GO" id="GO:0000976">
    <property type="term" value="F:transcription cis-regulatory region binding"/>
    <property type="evidence" value="ECO:0000318"/>
    <property type="project" value="GO_Central"/>
</dbReference>
<feature type="compositionally biased region" description="Low complexity" evidence="8">
    <location>
        <begin position="59"/>
        <end position="72"/>
    </location>
</feature>
<dbReference type="PANTHER" id="PTHR31845">
    <property type="entry name" value="FINGER DOMAIN PROTEIN, PUTATIVE-RELATED"/>
    <property type="match status" value="1"/>
</dbReference>
<dbReference type="CDD" id="cd12148">
    <property type="entry name" value="fungal_TF_MHR"/>
    <property type="match status" value="1"/>
</dbReference>
<feature type="compositionally biased region" description="Polar residues" evidence="8">
    <location>
        <begin position="868"/>
        <end position="894"/>
    </location>
</feature>
<evidence type="ECO:0000256" key="6">
    <source>
        <dbReference type="ARBA" id="ARBA00023163"/>
    </source>
</evidence>
<evidence type="ECO:0000313" key="12">
    <source>
        <dbReference type="Proteomes" id="UP000000559"/>
    </source>
</evidence>
<dbReference type="AlphaFoldDB" id="A0A1D8PND3"/>
<evidence type="ECO:0000259" key="9">
    <source>
        <dbReference type="PROSITE" id="PS50048"/>
    </source>
</evidence>
<dbReference type="Pfam" id="PF00172">
    <property type="entry name" value="Zn_clus"/>
    <property type="match status" value="1"/>
</dbReference>
<proteinExistence type="predicted"/>
<dbReference type="EMBL" id="CP017627">
    <property type="protein sequence ID" value="AOW29645.1"/>
    <property type="molecule type" value="Genomic_DNA"/>
</dbReference>
<feature type="compositionally biased region" description="Polar residues" evidence="8">
    <location>
        <begin position="840"/>
        <end position="861"/>
    </location>
</feature>
<reference evidence="11 12" key="3">
    <citation type="journal article" date="2013" name="Genome Biol.">
        <title>Assembly of a phased diploid Candida albicans genome facilitates allele-specific measurements and provides a simple model for repeat and indel structure.</title>
        <authorList>
            <person name="Muzzey D."/>
            <person name="Schwartz K."/>
            <person name="Weissman J.S."/>
            <person name="Sherlock G."/>
        </authorList>
    </citation>
    <scope>NUCLEOTIDE SEQUENCE [LARGE SCALE GENOMIC DNA]</scope>
    <source>
        <strain evidence="12">SC5314 / ATCC MYA-2876</strain>
    </source>
</reference>
<dbReference type="PANTHER" id="PTHR31845:SF21">
    <property type="entry name" value="REGULATORY PROTEIN LEU3"/>
    <property type="match status" value="1"/>
</dbReference>
<reference evidence="11 12" key="2">
    <citation type="journal article" date="2007" name="Genome Biol.">
        <title>Assembly of the Candida albicans genome into sixteen supercontigs aligned on the eight chromosomes.</title>
        <authorList>
            <person name="van het Hoog M."/>
            <person name="Rast T.J."/>
            <person name="Martchenko M."/>
            <person name="Grindle S."/>
            <person name="Dignard D."/>
            <person name="Hogues H."/>
            <person name="Cuomo C."/>
            <person name="Berriman M."/>
            <person name="Scherer S."/>
            <person name="Magee B.B."/>
            <person name="Whiteway M."/>
            <person name="Chibana H."/>
            <person name="Nantel A."/>
            <person name="Magee P.T."/>
        </authorList>
    </citation>
    <scope>GENOME REANNOTATION</scope>
    <source>
        <strain evidence="12">SC5314 / ATCC MYA-2876</strain>
    </source>
</reference>
<feature type="compositionally biased region" description="Polar residues" evidence="8">
    <location>
        <begin position="40"/>
        <end position="58"/>
    </location>
</feature>
<protein>
    <submittedName>
        <fullName evidence="11">Leucine-responsive transcriptional regulator</fullName>
    </submittedName>
</protein>
<keyword evidence="7" id="KW-0539">Nucleus</keyword>
<dbReference type="STRING" id="237561.A0A1D8PND3"/>
<organism evidence="11 12">
    <name type="scientific">Candida albicans (strain SC5314 / ATCC MYA-2876)</name>
    <name type="common">Yeast</name>
    <dbReference type="NCBI Taxonomy" id="237561"/>
    <lineage>
        <taxon>Eukaryota</taxon>
        <taxon>Fungi</taxon>
        <taxon>Dikarya</taxon>
        <taxon>Ascomycota</taxon>
        <taxon>Saccharomycotina</taxon>
        <taxon>Pichiomycetes</taxon>
        <taxon>Debaryomycetaceae</taxon>
        <taxon>Candida/Lodderomyces clade</taxon>
        <taxon>Candida</taxon>
    </lineage>
</organism>
<feature type="region of interest" description="Disordered" evidence="8">
    <location>
        <begin position="840"/>
        <end position="914"/>
    </location>
</feature>
<feature type="region of interest" description="Disordered" evidence="8">
    <location>
        <begin position="1"/>
        <end position="79"/>
    </location>
</feature>
<dbReference type="GO" id="GO:0010811">
    <property type="term" value="P:positive regulation of cell-substrate adhesion"/>
    <property type="evidence" value="ECO:0000315"/>
    <property type="project" value="CGD"/>
</dbReference>
<dbReference type="GO" id="GO:1900189">
    <property type="term" value="P:positive regulation of cell adhesion involved in single-species biofilm formation"/>
    <property type="evidence" value="ECO:0000315"/>
    <property type="project" value="CGD"/>
</dbReference>
<dbReference type="InParanoid" id="A0A1D8PND3"/>
<evidence type="ECO:0000256" key="2">
    <source>
        <dbReference type="ARBA" id="ARBA00022723"/>
    </source>
</evidence>
<reference evidence="11 12" key="1">
    <citation type="journal article" date="2004" name="Proc. Natl. Acad. Sci. U.S.A.">
        <title>The diploid genome sequence of Candida albicans.</title>
        <authorList>
            <person name="Jones T."/>
            <person name="Federspiel N.A."/>
            <person name="Chibana H."/>
            <person name="Dungan J."/>
            <person name="Kalman S."/>
            <person name="Magee B.B."/>
            <person name="Newport G."/>
            <person name="Thorstenson Y.R."/>
            <person name="Agabian N."/>
            <person name="Magee P.T."/>
            <person name="Davis R.W."/>
            <person name="Scherer S."/>
        </authorList>
    </citation>
    <scope>NUCLEOTIDE SEQUENCE [LARGE SCALE GENOMIC DNA]</scope>
    <source>
        <strain evidence="12">SC5314 / ATCC MYA-2876</strain>
    </source>
</reference>
<dbReference type="RefSeq" id="XP_720536.2">
    <property type="nucleotide sequence ID" value="XM_715443.2"/>
</dbReference>
<dbReference type="GO" id="GO:0044011">
    <property type="term" value="P:single-species biofilm formation on inanimate substrate"/>
    <property type="evidence" value="ECO:0000315"/>
    <property type="project" value="CGD"/>
</dbReference>
<dbReference type="PROSITE" id="PS00463">
    <property type="entry name" value="ZN2_CY6_FUNGAL_1"/>
    <property type="match status" value="1"/>
</dbReference>
<comment type="subcellular location">
    <subcellularLocation>
        <location evidence="1">Nucleus</location>
    </subcellularLocation>
</comment>
<keyword evidence="6" id="KW-0804">Transcription</keyword>
<feature type="compositionally biased region" description="Polar residues" evidence="8">
    <location>
        <begin position="778"/>
        <end position="789"/>
    </location>
</feature>
<dbReference type="SUPFAM" id="SSF57701">
    <property type="entry name" value="Zn2/Cys6 DNA-binding domain"/>
    <property type="match status" value="1"/>
</dbReference>
<dbReference type="GO" id="GO:2001278">
    <property type="term" value="P:positive regulation of L-leucine biosynthetic process"/>
    <property type="evidence" value="ECO:0007669"/>
    <property type="project" value="EnsemblFungi"/>
</dbReference>
<dbReference type="InterPro" id="IPR001138">
    <property type="entry name" value="Zn2Cys6_DnaBD"/>
</dbReference>
<dbReference type="InterPro" id="IPR051089">
    <property type="entry name" value="prtT"/>
</dbReference>
<feature type="compositionally biased region" description="Acidic residues" evidence="8">
    <location>
        <begin position="740"/>
        <end position="759"/>
    </location>
</feature>
<sequence length="984" mass="110890">MNNNVASSQNSGKSSLDNLVHIASNMSQEFRLPNRPSIPPNQSLSQTPLNQQPASEYNSATSTPSPSMATGSKTKRSKKMACVECRQQKSRCDAFEKRPDPCTRCAKKGLHCDVKSDYKRTYKRARMAQIEKEFEELKKTLTTTQAAELLTKFPSLSSASPDTNPQEETSQIQVKIEPGTSNDTTQGIAGVGVAKTTSNVDLPQHSTKAVEGAYTQQNSTKNTQFTPYRISSHNSSETSQSIPNTPSITRQVESNTRSQIPLAQQEKKVELLDSSLICEEKSVDDISLMPETIKKLYLEYFERYHPILPVVDVSLGPERIYRLCPALFWVIMFVSLRRFPDNSSKSLLVRLSPIVKGILAEIMISPITRYNPIEEDEPIYNVSSVYSVQAFLLYSYWPPITSSLSADSSYNTVGTAFLQAIRIGLHTPTLVNTSEMNKDEKTKHQLTMTHEQLKTWIFCNIASQTIATAFGFPACTQFESSMWFYNQPGSSIIIPRNLQLMMEIAQFEDQMAKALNSNPMDPCGLIDASERLPLLKLLSKRLDTIEITLKNEMLQPSDRRFRVFEILSARVHLLSYYFMDTVRIAQFELQKGLIRLYNAAIALISHTSECQAEDKKFVKYLPGVYLLNLWQAGCIIGKLIHSSLKKFIDVGTGKQSYESVITFTATASILKHDMAYRSSGITRNMWQLFRELDAKKMNSLSIDIRNRMSASVFFDCLKLLRAQVGITKLTTKTDESHPADDDEAIEESQEEVEDEDDQQLAEMGNEKAAPSEDEKNGSLHNVSQKSTPNSTTSSRVRRARTLSNNMDAESKTRKIIRTIPLDPEPISIGASKRSSIFKVVNSSTDSSPIMKSDVSTPNSNRINDHQTRTQTYNPSHVGKQYSQQSPHISSKQTVQSSQYQHHQQQQQPQQLQQHQYEQILQSDNRSYQPAQNISEAPLSQFSAFAFNESPIQLGLENLDIDNFDHDMLWKDVDSVMNDFGFHTS</sequence>
<evidence type="ECO:0000256" key="4">
    <source>
        <dbReference type="ARBA" id="ARBA00023015"/>
    </source>
</evidence>
<dbReference type="CDD" id="cd00067">
    <property type="entry name" value="GAL4"/>
    <property type="match status" value="1"/>
</dbReference>
<dbReference type="FunCoup" id="A0A1D8PND3">
    <property type="interactions" value="492"/>
</dbReference>
<dbReference type="GO" id="GO:0008270">
    <property type="term" value="F:zinc ion binding"/>
    <property type="evidence" value="ECO:0007669"/>
    <property type="project" value="InterPro"/>
</dbReference>
<dbReference type="eggNOG" id="ENOG502QPVP">
    <property type="taxonomic scope" value="Eukaryota"/>
</dbReference>
<dbReference type="InterPro" id="IPR036864">
    <property type="entry name" value="Zn2-C6_fun-type_DNA-bd_sf"/>
</dbReference>
<evidence type="ECO:0000256" key="1">
    <source>
        <dbReference type="ARBA" id="ARBA00004123"/>
    </source>
</evidence>
<evidence type="ECO:0000313" key="10">
    <source>
        <dbReference type="CGD" id="CAL0000199400"/>
    </source>
</evidence>
<name>A0A1D8PND3_CANAL</name>
<dbReference type="OrthoDB" id="2341546at2759"/>
<dbReference type="FunFam" id="4.10.240.10:FF:000003">
    <property type="entry name" value="C6 transcription factor (Leu3)"/>
    <property type="match status" value="1"/>
</dbReference>
<gene>
    <name evidence="10 11" type="primary">LEU3</name>
    <name evidence="11" type="ordered locus">CAALFM_C502180CA</name>
    <name evidence="10" type="ordered locus">orf19.11700</name>
</gene>
<evidence type="ECO:0000256" key="5">
    <source>
        <dbReference type="ARBA" id="ARBA00023125"/>
    </source>
</evidence>
<keyword evidence="12" id="KW-1185">Reference proteome</keyword>
<dbReference type="GO" id="GO:0006355">
    <property type="term" value="P:regulation of DNA-templated transcription"/>
    <property type="evidence" value="ECO:0000318"/>
    <property type="project" value="GO_Central"/>
</dbReference>
<dbReference type="Proteomes" id="UP000000559">
    <property type="component" value="Chromosome 5"/>
</dbReference>
<feature type="compositionally biased region" description="Low complexity" evidence="8">
    <location>
        <begin position="895"/>
        <end position="914"/>
    </location>
</feature>
<dbReference type="SMR" id="A0A1D8PND3"/>
<dbReference type="VEuPathDB" id="FungiDB:C5_02180C_A"/>
<evidence type="ECO:0000256" key="7">
    <source>
        <dbReference type="ARBA" id="ARBA00023242"/>
    </source>
</evidence>
<feature type="region of interest" description="Disordered" evidence="8">
    <location>
        <begin position="230"/>
        <end position="258"/>
    </location>
</feature>
<keyword evidence="4" id="KW-0805">Transcription regulation</keyword>
<dbReference type="GO" id="GO:0000981">
    <property type="term" value="F:DNA-binding transcription factor activity, RNA polymerase II-specific"/>
    <property type="evidence" value="ECO:0000318"/>
    <property type="project" value="GO_Central"/>
</dbReference>
<evidence type="ECO:0000313" key="11">
    <source>
        <dbReference type="EMBL" id="AOW29645.1"/>
    </source>
</evidence>
<dbReference type="SMART" id="SM00066">
    <property type="entry name" value="GAL4"/>
    <property type="match status" value="1"/>
</dbReference>
<accession>A0A1D8PND3</accession>
<feature type="region of interest" description="Disordered" evidence="8">
    <location>
        <begin position="731"/>
        <end position="816"/>
    </location>
</feature>
<dbReference type="PROSITE" id="PS50048">
    <property type="entry name" value="ZN2_CY6_FUNGAL_2"/>
    <property type="match status" value="1"/>
</dbReference>
<feature type="compositionally biased region" description="Polar residues" evidence="8">
    <location>
        <begin position="1"/>
        <end position="17"/>
    </location>
</feature>
<evidence type="ECO:0000256" key="3">
    <source>
        <dbReference type="ARBA" id="ARBA00022833"/>
    </source>
</evidence>
<feature type="domain" description="Zn(2)-C6 fungal-type" evidence="9">
    <location>
        <begin position="81"/>
        <end position="112"/>
    </location>
</feature>
<dbReference type="GO" id="GO:0001228">
    <property type="term" value="F:DNA-binding transcription activator activity, RNA polymerase II-specific"/>
    <property type="evidence" value="ECO:0007669"/>
    <property type="project" value="EnsemblFungi"/>
</dbReference>
<dbReference type="KEGG" id="cal:CAALFM_C502180CA"/>
<evidence type="ECO:0000256" key="8">
    <source>
        <dbReference type="SAM" id="MobiDB-lite"/>
    </source>
</evidence>
<dbReference type="CGD" id="CAL0000199400">
    <property type="gene designation" value="LEU3"/>
</dbReference>
<keyword evidence="5" id="KW-0238">DNA-binding</keyword>
<dbReference type="GeneID" id="3637757"/>
<dbReference type="GO" id="GO:0005634">
    <property type="term" value="C:nucleus"/>
    <property type="evidence" value="ECO:0000318"/>
    <property type="project" value="GO_Central"/>
</dbReference>